<dbReference type="RefSeq" id="WP_368037988.1">
    <property type="nucleotide sequence ID" value="NZ_JBFNFE010000001.1"/>
</dbReference>
<evidence type="ECO:0000313" key="2">
    <source>
        <dbReference type="EMBL" id="MDY4336919.1"/>
    </source>
</evidence>
<name>A0ABU5FUQ0_9STRE</name>
<reference evidence="2 3" key="1">
    <citation type="submission" date="2023-11" db="EMBL/GenBank/DDBJ databases">
        <title>Streptococcus wuxiensis sp. nov., Streptococcus jiangnanensis sp. nov., Streptococcus fermentans sp. nov., three novel members of the genus Streptococcus isolated from breast milk.</title>
        <authorList>
            <person name="Zhou Y."/>
            <person name="Yang B."/>
        </authorList>
    </citation>
    <scope>NUCLEOTIDE SEQUENCE [LARGE SCALE GENOMIC DNA]</scope>
    <source>
        <strain evidence="2 3">21WXBC0057M1</strain>
    </source>
</reference>
<protein>
    <submittedName>
        <fullName evidence="2">Uncharacterized protein</fullName>
    </submittedName>
</protein>
<evidence type="ECO:0000313" key="3">
    <source>
        <dbReference type="Proteomes" id="UP001272345"/>
    </source>
</evidence>
<feature type="transmembrane region" description="Helical" evidence="1">
    <location>
        <begin position="173"/>
        <end position="196"/>
    </location>
</feature>
<accession>A0ABU5FUQ0</accession>
<proteinExistence type="predicted"/>
<keyword evidence="1" id="KW-0812">Transmembrane</keyword>
<keyword evidence="1" id="KW-1133">Transmembrane helix</keyword>
<evidence type="ECO:0000256" key="1">
    <source>
        <dbReference type="SAM" id="Phobius"/>
    </source>
</evidence>
<gene>
    <name evidence="2" type="ORF">SPC83_02105</name>
</gene>
<keyword evidence="1" id="KW-0472">Membrane</keyword>
<dbReference type="Proteomes" id="UP001272345">
    <property type="component" value="Unassembled WGS sequence"/>
</dbReference>
<sequence>MFKEKRNKGFISVLILSLVFFAIATISGFLGQMHKKPTEGFADTTDTGKEVTMSVYGIYPEPVGEVDGGTVIYIVQYSKEGEGKFAVVESKVKDESINELLENADSLADNPGTLTGIQLEPLTDTNFVNTSKNTKIINLDEFISSILPAKSVVARNMNTRIYLSLSEYSRDSLSYIFGIVIFSGMGLMTLVAAFIIRKKTVDSFKELYRLYPELDGNLELLVTQAEFYDQDLKVILYKNHLITYYKGTQALDLRDVWRIYLVRTSYSRFTKVYQFVYTRKDSSKKYSLTIRNTNRVEEQLEEFWNLLPKKFPEINIGSL</sequence>
<dbReference type="EMBL" id="JAXHDO010000001">
    <property type="protein sequence ID" value="MDY4336919.1"/>
    <property type="molecule type" value="Genomic_DNA"/>
</dbReference>
<keyword evidence="3" id="KW-1185">Reference proteome</keyword>
<organism evidence="2 3">
    <name type="scientific">Streptococcus wuxiensis</name>
    <dbReference type="NCBI Taxonomy" id="3095078"/>
    <lineage>
        <taxon>Bacteria</taxon>
        <taxon>Bacillati</taxon>
        <taxon>Bacillota</taxon>
        <taxon>Bacilli</taxon>
        <taxon>Lactobacillales</taxon>
        <taxon>Streptococcaceae</taxon>
        <taxon>Streptococcus</taxon>
    </lineage>
</organism>
<feature type="transmembrane region" description="Helical" evidence="1">
    <location>
        <begin position="9"/>
        <end position="30"/>
    </location>
</feature>
<comment type="caution">
    <text evidence="2">The sequence shown here is derived from an EMBL/GenBank/DDBJ whole genome shotgun (WGS) entry which is preliminary data.</text>
</comment>